<organism evidence="1 2">
    <name type="scientific">Nonlabens dokdonensis</name>
    <dbReference type="NCBI Taxonomy" id="328515"/>
    <lineage>
        <taxon>Bacteria</taxon>
        <taxon>Pseudomonadati</taxon>
        <taxon>Bacteroidota</taxon>
        <taxon>Flavobacteriia</taxon>
        <taxon>Flavobacteriales</taxon>
        <taxon>Flavobacteriaceae</taxon>
        <taxon>Nonlabens</taxon>
    </lineage>
</organism>
<comment type="caution">
    <text evidence="1">The sequence shown here is derived from an EMBL/GenBank/DDBJ whole genome shotgun (WGS) entry which is preliminary data.</text>
</comment>
<dbReference type="EMBL" id="MAAX01000154">
    <property type="protein sequence ID" value="OUS12857.1"/>
    <property type="molecule type" value="Genomic_DNA"/>
</dbReference>
<evidence type="ECO:0000313" key="1">
    <source>
        <dbReference type="EMBL" id="OUS12857.1"/>
    </source>
</evidence>
<reference evidence="2" key="1">
    <citation type="journal article" date="2017" name="Proc. Natl. Acad. Sci. U.S.A.">
        <title>Simulation of Deepwater Horizon oil plume reveals substrate specialization within a complex community of hydrocarbon-degraders.</title>
        <authorList>
            <person name="Hu P."/>
            <person name="Dubinsky E.A."/>
            <person name="Probst A.J."/>
            <person name="Wang J."/>
            <person name="Sieber C.M.K."/>
            <person name="Tom L.M."/>
            <person name="Gardinali P."/>
            <person name="Banfield J.F."/>
            <person name="Atlas R.M."/>
            <person name="Andersen G.L."/>
        </authorList>
    </citation>
    <scope>NUCLEOTIDE SEQUENCE [LARGE SCALE GENOMIC DNA]</scope>
</reference>
<proteinExistence type="predicted"/>
<dbReference type="Proteomes" id="UP000196102">
    <property type="component" value="Unassembled WGS sequence"/>
</dbReference>
<protein>
    <submittedName>
        <fullName evidence="1">Uncharacterized protein</fullName>
    </submittedName>
</protein>
<evidence type="ECO:0000313" key="2">
    <source>
        <dbReference type="Proteomes" id="UP000196102"/>
    </source>
</evidence>
<dbReference type="AlphaFoldDB" id="A0A1Z8ARB9"/>
<name>A0A1Z8ARB9_9FLAO</name>
<dbReference type="RefSeq" id="WP_303687215.1">
    <property type="nucleotide sequence ID" value="NZ_CAJXYO010000009.1"/>
</dbReference>
<sequence>MLTNVICSQCNTPITIDIDLYLKGQVYNCSNCNHKIGVEEETDLEPEKILLFKKFAKEKRGDATKIPCPDCRTMITFQSKDIKKGKEVTCPNCKVVVTYTG</sequence>
<gene>
    <name evidence="1" type="ORF">A9Q93_09650</name>
</gene>
<accession>A0A1Z8ARB9</accession>